<organism evidence="1 2">
    <name type="scientific">Salegentibacter flavus</name>
    <dbReference type="NCBI Taxonomy" id="287099"/>
    <lineage>
        <taxon>Bacteria</taxon>
        <taxon>Pseudomonadati</taxon>
        <taxon>Bacteroidota</taxon>
        <taxon>Flavobacteriia</taxon>
        <taxon>Flavobacteriales</taxon>
        <taxon>Flavobacteriaceae</taxon>
        <taxon>Salegentibacter</taxon>
    </lineage>
</organism>
<evidence type="ECO:0000313" key="1">
    <source>
        <dbReference type="EMBL" id="SFN79351.1"/>
    </source>
</evidence>
<dbReference type="AlphaFoldDB" id="A0A1I5BYE5"/>
<keyword evidence="2" id="KW-1185">Reference proteome</keyword>
<name>A0A1I5BYE5_9FLAO</name>
<sequence>MSNLNFIDLKKRLNDLVPDSPFSNINQKLSKYPDIFEKNVRKPLQEELKRITNSEKQ</sequence>
<accession>A0A1I5BYE5</accession>
<reference evidence="1 2" key="1">
    <citation type="submission" date="2016-10" db="EMBL/GenBank/DDBJ databases">
        <authorList>
            <person name="de Groot N.N."/>
        </authorList>
    </citation>
    <scope>NUCLEOTIDE SEQUENCE [LARGE SCALE GENOMIC DNA]</scope>
    <source>
        <strain evidence="1 2">DSM 17794</strain>
    </source>
</reference>
<gene>
    <name evidence="1" type="ORF">SAMN05660413_02606</name>
</gene>
<proteinExistence type="predicted"/>
<protein>
    <submittedName>
        <fullName evidence="1">Uncharacterized protein</fullName>
    </submittedName>
</protein>
<dbReference type="Proteomes" id="UP000199153">
    <property type="component" value="Unassembled WGS sequence"/>
</dbReference>
<evidence type="ECO:0000313" key="2">
    <source>
        <dbReference type="Proteomes" id="UP000199153"/>
    </source>
</evidence>
<dbReference type="EMBL" id="FOVL01000017">
    <property type="protein sequence ID" value="SFN79351.1"/>
    <property type="molecule type" value="Genomic_DNA"/>
</dbReference>